<organism evidence="2 3">
    <name type="scientific">Cellulomonas fengjieae</name>
    <dbReference type="NCBI Taxonomy" id="2819978"/>
    <lineage>
        <taxon>Bacteria</taxon>
        <taxon>Bacillati</taxon>
        <taxon>Actinomycetota</taxon>
        <taxon>Actinomycetes</taxon>
        <taxon>Micrococcales</taxon>
        <taxon>Cellulomonadaceae</taxon>
        <taxon>Cellulomonas</taxon>
    </lineage>
</organism>
<protein>
    <submittedName>
        <fullName evidence="2">Uncharacterized protein</fullName>
    </submittedName>
</protein>
<name>A0ABS3SI78_9CELL</name>
<comment type="caution">
    <text evidence="2">The sequence shown here is derived from an EMBL/GenBank/DDBJ whole genome shotgun (WGS) entry which is preliminary data.</text>
</comment>
<gene>
    <name evidence="2" type="ORF">J4035_12440</name>
</gene>
<sequence>MGLFGRNKDRDGRPSTPGAAGVPQAVRERVEHDLRQKIAQDPMVGNKLAGREVLQRMLTVLKNEHGVQVEGVATALGALSGRACHLAARDGVQNQRPEYAGLGIVQVGGADGQTYVMGPAINRPLLENAYSVWALVAGYAQSKGAGLPDVQELAAHGARTVGGPEFGRPRYVPGTEPAMLPVQYLEVWEPMLTHILPLAPSPQQWPVVYGLAVQGLFEMTGGQFDLTVLTRVVMDSAIATSKIPVAP</sequence>
<evidence type="ECO:0000313" key="2">
    <source>
        <dbReference type="EMBL" id="MBO3085448.1"/>
    </source>
</evidence>
<dbReference type="Proteomes" id="UP000678317">
    <property type="component" value="Unassembled WGS sequence"/>
</dbReference>
<accession>A0ABS3SI78</accession>
<feature type="region of interest" description="Disordered" evidence="1">
    <location>
        <begin position="1"/>
        <end position="26"/>
    </location>
</feature>
<keyword evidence="3" id="KW-1185">Reference proteome</keyword>
<dbReference type="EMBL" id="JAGFBM010000006">
    <property type="protein sequence ID" value="MBO3085448.1"/>
    <property type="molecule type" value="Genomic_DNA"/>
</dbReference>
<feature type="compositionally biased region" description="Basic and acidic residues" evidence="1">
    <location>
        <begin position="1"/>
        <end position="13"/>
    </location>
</feature>
<dbReference type="RefSeq" id="WP_208289827.1">
    <property type="nucleotide sequence ID" value="NZ_CP074404.1"/>
</dbReference>
<evidence type="ECO:0000256" key="1">
    <source>
        <dbReference type="SAM" id="MobiDB-lite"/>
    </source>
</evidence>
<evidence type="ECO:0000313" key="3">
    <source>
        <dbReference type="Proteomes" id="UP000678317"/>
    </source>
</evidence>
<proteinExistence type="predicted"/>
<reference evidence="2 3" key="1">
    <citation type="submission" date="2021-03" db="EMBL/GenBank/DDBJ databases">
        <title>novel species in genus Cellulomonas.</title>
        <authorList>
            <person name="Zhang G."/>
        </authorList>
    </citation>
    <scope>NUCLEOTIDE SEQUENCE [LARGE SCALE GENOMIC DNA]</scope>
    <source>
        <strain evidence="3">zg-ZUI188</strain>
    </source>
</reference>